<accession>A0A0B1S8I6</accession>
<dbReference type="PANTHER" id="PTHR13389:SF0">
    <property type="entry name" value="PUMILIO HOMOLOG 3"/>
    <property type="match status" value="1"/>
</dbReference>
<evidence type="ECO:0000313" key="3">
    <source>
        <dbReference type="EMBL" id="KHJ80186.1"/>
    </source>
</evidence>
<dbReference type="InterPro" id="IPR012959">
    <property type="entry name" value="CPL_dom"/>
</dbReference>
<evidence type="ECO:0000256" key="1">
    <source>
        <dbReference type="ARBA" id="ARBA00022884"/>
    </source>
</evidence>
<gene>
    <name evidence="3" type="ORF">OESDEN_20144</name>
</gene>
<dbReference type="GO" id="GO:0003729">
    <property type="term" value="F:mRNA binding"/>
    <property type="evidence" value="ECO:0007669"/>
    <property type="project" value="TreeGrafter"/>
</dbReference>
<proteinExistence type="predicted"/>
<dbReference type="EMBL" id="KN601556">
    <property type="protein sequence ID" value="KHJ80186.1"/>
    <property type="molecule type" value="Genomic_DNA"/>
</dbReference>
<dbReference type="GO" id="GO:0006417">
    <property type="term" value="P:regulation of translation"/>
    <property type="evidence" value="ECO:0007669"/>
    <property type="project" value="TreeGrafter"/>
</dbReference>
<evidence type="ECO:0000313" key="4">
    <source>
        <dbReference type="Proteomes" id="UP000053660"/>
    </source>
</evidence>
<dbReference type="Proteomes" id="UP000053660">
    <property type="component" value="Unassembled WGS sequence"/>
</dbReference>
<name>A0A0B1S8I6_OESDE</name>
<dbReference type="SUPFAM" id="SSF48371">
    <property type="entry name" value="ARM repeat"/>
    <property type="match status" value="1"/>
</dbReference>
<dbReference type="Pfam" id="PF08144">
    <property type="entry name" value="CPL"/>
    <property type="match status" value="1"/>
</dbReference>
<dbReference type="PANTHER" id="PTHR13389">
    <property type="entry name" value="PUMILIO HOMOLOG 3"/>
    <property type="match status" value="1"/>
</dbReference>
<dbReference type="InterPro" id="IPR011989">
    <property type="entry name" value="ARM-like"/>
</dbReference>
<reference evidence="3 4" key="1">
    <citation type="submission" date="2014-03" db="EMBL/GenBank/DDBJ databases">
        <title>Draft genome of the hookworm Oesophagostomum dentatum.</title>
        <authorList>
            <person name="Mitreva M."/>
        </authorList>
    </citation>
    <scope>NUCLEOTIDE SEQUENCE [LARGE SCALE GENOMIC DNA]</scope>
    <source>
        <strain evidence="3 4">OD-Hann</strain>
    </source>
</reference>
<dbReference type="OrthoDB" id="497380at2759"/>
<organism evidence="3 4">
    <name type="scientific">Oesophagostomum dentatum</name>
    <name type="common">Nodular worm</name>
    <dbReference type="NCBI Taxonomy" id="61180"/>
    <lineage>
        <taxon>Eukaryota</taxon>
        <taxon>Metazoa</taxon>
        <taxon>Ecdysozoa</taxon>
        <taxon>Nematoda</taxon>
        <taxon>Chromadorea</taxon>
        <taxon>Rhabditida</taxon>
        <taxon>Rhabditina</taxon>
        <taxon>Rhabditomorpha</taxon>
        <taxon>Strongyloidea</taxon>
        <taxon>Strongylidae</taxon>
        <taxon>Oesophagostomum</taxon>
    </lineage>
</organism>
<dbReference type="InterPro" id="IPR040059">
    <property type="entry name" value="PUM3"/>
</dbReference>
<dbReference type="AlphaFoldDB" id="A0A0B1S8I6"/>
<feature type="domain" description="CPL" evidence="2">
    <location>
        <begin position="40"/>
        <end position="187"/>
    </location>
</feature>
<dbReference type="Gene3D" id="1.25.10.10">
    <property type="entry name" value="Leucine-rich Repeat Variant"/>
    <property type="match status" value="1"/>
</dbReference>
<protein>
    <submittedName>
        <fullName evidence="3">CPL domain protein</fullName>
    </submittedName>
</protein>
<dbReference type="GO" id="GO:0005730">
    <property type="term" value="C:nucleolus"/>
    <property type="evidence" value="ECO:0007669"/>
    <property type="project" value="TreeGrafter"/>
</dbReference>
<keyword evidence="4" id="KW-1185">Reference proteome</keyword>
<keyword evidence="1" id="KW-0694">RNA-binding</keyword>
<sequence length="257" mass="29641">MEHYGHRVLLAVFDSVDDTVLVNKYITSELSNEMKKLILDSWGEKVIHYIVHPRDGRGMPREEIELLKEGDSNPFSKKEKKDRYAEIYRHICESLYSYLAGNMESLIFEENRSKFIAASLETTGNYDLFDRQVPPEMRKQCNEAIAALAKQEFIPMDSQRLHLIEHPAGHFLLMAVLRCDQFLPEEQQLSVELVNSLSRQELGSWIYCNKGCHVLLKMIQSGAAVVRQKVKEAVNMKQLKEYTFRGATLLAEELTKS</sequence>
<dbReference type="InterPro" id="IPR016024">
    <property type="entry name" value="ARM-type_fold"/>
</dbReference>
<evidence type="ECO:0000259" key="2">
    <source>
        <dbReference type="Pfam" id="PF08144"/>
    </source>
</evidence>